<keyword evidence="1" id="KW-0560">Oxidoreductase</keyword>
<dbReference type="Proteomes" id="UP000540909">
    <property type="component" value="Unassembled WGS sequence"/>
</dbReference>
<dbReference type="SUPFAM" id="SSF51735">
    <property type="entry name" value="NAD(P)-binding Rossmann-fold domains"/>
    <property type="match status" value="1"/>
</dbReference>
<name>A0A7W6R195_9HYPH</name>
<evidence type="ECO:0000259" key="3">
    <source>
        <dbReference type="Pfam" id="PF01408"/>
    </source>
</evidence>
<dbReference type="InterPro" id="IPR050463">
    <property type="entry name" value="Gfo/Idh/MocA_oxidrdct_glycsds"/>
</dbReference>
<evidence type="ECO:0000256" key="2">
    <source>
        <dbReference type="SAM" id="MobiDB-lite"/>
    </source>
</evidence>
<reference evidence="4 5" key="1">
    <citation type="submission" date="2020-08" db="EMBL/GenBank/DDBJ databases">
        <title>Genomic Encyclopedia of Type Strains, Phase IV (KMG-V): Genome sequencing to study the core and pangenomes of soil and plant-associated prokaryotes.</title>
        <authorList>
            <person name="Whitman W."/>
        </authorList>
    </citation>
    <scope>NUCLEOTIDE SEQUENCE [LARGE SCALE GENOMIC DNA]</scope>
    <source>
        <strain evidence="4 5">SEMIA 4089</strain>
    </source>
</reference>
<sequence length="314" mass="33346">MKIGLVGAAHWASEIHAPGLADDPNVTFVGVWARDRGKATALAGTHMVAAFDNFDELLDEVDAVSFAVAPGAQATLAKRAAERGKHVLLEKPIALNLDDGIALNEAIRNGGVRSVVFLTRLFHPRLRSQLASAAQAQDVMHGRVRIVANSMRVLSPYNNSRWRQDPHAALWDLGPHALSVLQSVLGGISDVCAKFDAKGHVLLFARHEGGATSHAELALTALDADLASDTAFVGSEGKIELPQIDMINGGAAEAYREAIRQMVNGNQKEPYCDASYGLQLLRLLAECGEQLGIPDARRGATPSLGGGDQGHYAG</sequence>
<feature type="region of interest" description="Disordered" evidence="2">
    <location>
        <begin position="295"/>
        <end position="314"/>
    </location>
</feature>
<dbReference type="EMBL" id="JACIFY010000003">
    <property type="protein sequence ID" value="MBB4234771.1"/>
    <property type="molecule type" value="Genomic_DNA"/>
</dbReference>
<dbReference type="Gene3D" id="3.40.50.720">
    <property type="entry name" value="NAD(P)-binding Rossmann-like Domain"/>
    <property type="match status" value="1"/>
</dbReference>
<dbReference type="PANTHER" id="PTHR43818:SF11">
    <property type="entry name" value="BCDNA.GH03377"/>
    <property type="match status" value="1"/>
</dbReference>
<dbReference type="GO" id="GO:0000166">
    <property type="term" value="F:nucleotide binding"/>
    <property type="evidence" value="ECO:0007669"/>
    <property type="project" value="InterPro"/>
</dbReference>
<protein>
    <submittedName>
        <fullName evidence="4">Putative dehydrogenase</fullName>
    </submittedName>
</protein>
<dbReference type="SUPFAM" id="SSF55347">
    <property type="entry name" value="Glyceraldehyde-3-phosphate dehydrogenase-like, C-terminal domain"/>
    <property type="match status" value="1"/>
</dbReference>
<evidence type="ECO:0000256" key="1">
    <source>
        <dbReference type="ARBA" id="ARBA00023002"/>
    </source>
</evidence>
<accession>A0A7W6R195</accession>
<dbReference type="InterPro" id="IPR036291">
    <property type="entry name" value="NAD(P)-bd_dom_sf"/>
</dbReference>
<proteinExistence type="predicted"/>
<evidence type="ECO:0000313" key="4">
    <source>
        <dbReference type="EMBL" id="MBB4234771.1"/>
    </source>
</evidence>
<comment type="caution">
    <text evidence="4">The sequence shown here is derived from an EMBL/GenBank/DDBJ whole genome shotgun (WGS) entry which is preliminary data.</text>
</comment>
<dbReference type="GO" id="GO:0016491">
    <property type="term" value="F:oxidoreductase activity"/>
    <property type="evidence" value="ECO:0007669"/>
    <property type="project" value="UniProtKB-KW"/>
</dbReference>
<feature type="compositionally biased region" description="Gly residues" evidence="2">
    <location>
        <begin position="304"/>
        <end position="314"/>
    </location>
</feature>
<dbReference type="PANTHER" id="PTHR43818">
    <property type="entry name" value="BCDNA.GH03377"/>
    <property type="match status" value="1"/>
</dbReference>
<dbReference type="RefSeq" id="WP_184467993.1">
    <property type="nucleotide sequence ID" value="NZ_JACIFY010000003.1"/>
</dbReference>
<dbReference type="InterPro" id="IPR000683">
    <property type="entry name" value="Gfo/Idh/MocA-like_OxRdtase_N"/>
</dbReference>
<feature type="domain" description="Gfo/Idh/MocA-like oxidoreductase N-terminal" evidence="3">
    <location>
        <begin position="1"/>
        <end position="114"/>
    </location>
</feature>
<dbReference type="AlphaFoldDB" id="A0A7W6R195"/>
<dbReference type="Gene3D" id="3.30.360.10">
    <property type="entry name" value="Dihydrodipicolinate Reductase, domain 2"/>
    <property type="match status" value="1"/>
</dbReference>
<evidence type="ECO:0000313" key="5">
    <source>
        <dbReference type="Proteomes" id="UP000540909"/>
    </source>
</evidence>
<organism evidence="4 5">
    <name type="scientific">Rhizobium esperanzae</name>
    <dbReference type="NCBI Taxonomy" id="1967781"/>
    <lineage>
        <taxon>Bacteria</taxon>
        <taxon>Pseudomonadati</taxon>
        <taxon>Pseudomonadota</taxon>
        <taxon>Alphaproteobacteria</taxon>
        <taxon>Hyphomicrobiales</taxon>
        <taxon>Rhizobiaceae</taxon>
        <taxon>Rhizobium/Agrobacterium group</taxon>
        <taxon>Rhizobium</taxon>
    </lineage>
</organism>
<gene>
    <name evidence="4" type="ORF">GGD57_001327</name>
</gene>
<dbReference type="Pfam" id="PF01408">
    <property type="entry name" value="GFO_IDH_MocA"/>
    <property type="match status" value="1"/>
</dbReference>